<dbReference type="InterPro" id="IPR015421">
    <property type="entry name" value="PyrdxlP-dep_Trfase_major"/>
</dbReference>
<comment type="similarity">
    <text evidence="1 4">Belongs to the DegT/DnrJ/EryC1 family.</text>
</comment>
<evidence type="ECO:0000256" key="1">
    <source>
        <dbReference type="ARBA" id="ARBA00037999"/>
    </source>
</evidence>
<feature type="active site" description="Proton acceptor" evidence="2">
    <location>
        <position position="174"/>
    </location>
</feature>
<dbReference type="EMBL" id="FNCV01000004">
    <property type="protein sequence ID" value="SDH15139.1"/>
    <property type="molecule type" value="Genomic_DNA"/>
</dbReference>
<dbReference type="OrthoDB" id="9768668at2"/>
<evidence type="ECO:0000256" key="2">
    <source>
        <dbReference type="PIRSR" id="PIRSR000390-1"/>
    </source>
</evidence>
<organism evidence="5 6">
    <name type="scientific">Roseospirillum parvum</name>
    <dbReference type="NCBI Taxonomy" id="83401"/>
    <lineage>
        <taxon>Bacteria</taxon>
        <taxon>Pseudomonadati</taxon>
        <taxon>Pseudomonadota</taxon>
        <taxon>Alphaproteobacteria</taxon>
        <taxon>Rhodospirillales</taxon>
        <taxon>Rhodospirillaceae</taxon>
        <taxon>Roseospirillum</taxon>
    </lineage>
</organism>
<evidence type="ECO:0000256" key="3">
    <source>
        <dbReference type="PIRSR" id="PIRSR000390-2"/>
    </source>
</evidence>
<keyword evidence="6" id="KW-1185">Reference proteome</keyword>
<dbReference type="Proteomes" id="UP000217076">
    <property type="component" value="Unassembled WGS sequence"/>
</dbReference>
<reference evidence="6" key="1">
    <citation type="submission" date="2016-10" db="EMBL/GenBank/DDBJ databases">
        <authorList>
            <person name="Varghese N."/>
            <person name="Submissions S."/>
        </authorList>
    </citation>
    <scope>NUCLEOTIDE SEQUENCE [LARGE SCALE GENOMIC DNA]</scope>
    <source>
        <strain evidence="6">930I</strain>
    </source>
</reference>
<dbReference type="GO" id="GO:0030170">
    <property type="term" value="F:pyridoxal phosphate binding"/>
    <property type="evidence" value="ECO:0007669"/>
    <property type="project" value="TreeGrafter"/>
</dbReference>
<dbReference type="InterPro" id="IPR000653">
    <property type="entry name" value="DegT/StrS_aminotransferase"/>
</dbReference>
<dbReference type="PANTHER" id="PTHR30244">
    <property type="entry name" value="TRANSAMINASE"/>
    <property type="match status" value="1"/>
</dbReference>
<dbReference type="GO" id="GO:0008483">
    <property type="term" value="F:transaminase activity"/>
    <property type="evidence" value="ECO:0007669"/>
    <property type="project" value="TreeGrafter"/>
</dbReference>
<proteinExistence type="inferred from homology"/>
<sequence length="352" mass="37915">MKTAPIPHNRPQITDADQAAVASVLDSGWLAQGPRTLALEETFSNLMGGGEACALSSGTAALFLALKGLDLQPREVVAVPTYACSALLNAIHMAGGTPLPVDVRGTDFCLDPERLEETAGTARLAIAVHTFGASAPISSLARGGRQIIEDCCQSLGGPQGHAGAAAVFSFYATKIVTGGQGGLVWDAKGQVADAARDYRQFDCRPTYRPRFNLQMTDIQAAMILSQLDRLDAIRQRRRETAAFYDAAASELWNTGWRRQQGIDHAGHLPYRYVLVAPDWTQRKALAAAFAKAGISTIVPMETHELLHRYLGLPPETCPVAEDLSTRTLSLPLYPALTCEEVKRISAVLESFK</sequence>
<gene>
    <name evidence="5" type="ORF">SAMN05421742_104299</name>
</gene>
<dbReference type="GO" id="GO:0000271">
    <property type="term" value="P:polysaccharide biosynthetic process"/>
    <property type="evidence" value="ECO:0007669"/>
    <property type="project" value="TreeGrafter"/>
</dbReference>
<protein>
    <submittedName>
        <fullName evidence="5">dTDP-4-amino-4,6-dideoxygalactose transaminase</fullName>
    </submittedName>
</protein>
<feature type="modified residue" description="N6-(pyridoxal phosphate)lysine" evidence="3">
    <location>
        <position position="174"/>
    </location>
</feature>
<dbReference type="InterPro" id="IPR015422">
    <property type="entry name" value="PyrdxlP-dep_Trfase_small"/>
</dbReference>
<dbReference type="Gene3D" id="3.40.640.10">
    <property type="entry name" value="Type I PLP-dependent aspartate aminotransferase-like (Major domain)"/>
    <property type="match status" value="1"/>
</dbReference>
<keyword evidence="3 4" id="KW-0663">Pyridoxal phosphate</keyword>
<dbReference type="RefSeq" id="WP_092618273.1">
    <property type="nucleotide sequence ID" value="NZ_FNCV01000004.1"/>
</dbReference>
<dbReference type="STRING" id="83401.SAMN05421742_104299"/>
<dbReference type="PANTHER" id="PTHR30244:SF34">
    <property type="entry name" value="DTDP-4-AMINO-4,6-DIDEOXYGALACTOSE TRANSAMINASE"/>
    <property type="match status" value="1"/>
</dbReference>
<evidence type="ECO:0000256" key="4">
    <source>
        <dbReference type="RuleBase" id="RU004508"/>
    </source>
</evidence>
<evidence type="ECO:0000313" key="6">
    <source>
        <dbReference type="Proteomes" id="UP000217076"/>
    </source>
</evidence>
<dbReference type="SUPFAM" id="SSF53383">
    <property type="entry name" value="PLP-dependent transferases"/>
    <property type="match status" value="1"/>
</dbReference>
<dbReference type="Pfam" id="PF01041">
    <property type="entry name" value="DegT_DnrJ_EryC1"/>
    <property type="match status" value="1"/>
</dbReference>
<name>A0A1G8A2I2_9PROT</name>
<dbReference type="InterPro" id="IPR015424">
    <property type="entry name" value="PyrdxlP-dep_Trfase"/>
</dbReference>
<dbReference type="Gene3D" id="3.90.1150.10">
    <property type="entry name" value="Aspartate Aminotransferase, domain 1"/>
    <property type="match status" value="1"/>
</dbReference>
<dbReference type="AlphaFoldDB" id="A0A1G8A2I2"/>
<accession>A0A1G8A2I2</accession>
<dbReference type="PIRSF" id="PIRSF000390">
    <property type="entry name" value="PLP_StrS"/>
    <property type="match status" value="1"/>
</dbReference>
<evidence type="ECO:0000313" key="5">
    <source>
        <dbReference type="EMBL" id="SDH15139.1"/>
    </source>
</evidence>